<protein>
    <submittedName>
        <fullName evidence="6">Phosphodiesterase</fullName>
    </submittedName>
</protein>
<evidence type="ECO:0000256" key="4">
    <source>
        <dbReference type="ARBA" id="ARBA00025742"/>
    </source>
</evidence>
<dbReference type="PANTHER" id="PTHR42988">
    <property type="entry name" value="PHOSPHOHYDROLASE"/>
    <property type="match status" value="1"/>
</dbReference>
<organism evidence="6 7">
    <name type="scientific">Neorhizobium lilium</name>
    <dbReference type="NCBI Taxonomy" id="2503024"/>
    <lineage>
        <taxon>Bacteria</taxon>
        <taxon>Pseudomonadati</taxon>
        <taxon>Pseudomonadota</taxon>
        <taxon>Alphaproteobacteria</taxon>
        <taxon>Hyphomicrobiales</taxon>
        <taxon>Rhizobiaceae</taxon>
        <taxon>Rhizobium/Agrobacterium group</taxon>
        <taxon>Neorhizobium</taxon>
    </lineage>
</organism>
<dbReference type="InterPro" id="IPR026575">
    <property type="entry name" value="GpdQ/CpdA-like"/>
</dbReference>
<accession>A0A3S3SU45</accession>
<feature type="domain" description="Calcineurin-like phosphoesterase" evidence="5">
    <location>
        <begin position="3"/>
        <end position="190"/>
    </location>
</feature>
<dbReference type="InterPro" id="IPR029052">
    <property type="entry name" value="Metallo-depent_PP-like"/>
</dbReference>
<keyword evidence="3" id="KW-0408">Iron</keyword>
<evidence type="ECO:0000313" key="7">
    <source>
        <dbReference type="Proteomes" id="UP000287687"/>
    </source>
</evidence>
<name>A0A3S3SU45_9HYPH</name>
<comment type="caution">
    <text evidence="6">The sequence shown here is derived from an EMBL/GenBank/DDBJ whole genome shotgun (WGS) entry which is preliminary data.</text>
</comment>
<dbReference type="RefSeq" id="WP_128445505.1">
    <property type="nucleotide sequence ID" value="NZ_SBIP01000006.1"/>
</dbReference>
<dbReference type="SUPFAM" id="SSF56300">
    <property type="entry name" value="Metallo-dependent phosphatases"/>
    <property type="match status" value="1"/>
</dbReference>
<keyword evidence="2" id="KW-0378">Hydrolase</keyword>
<keyword evidence="1" id="KW-0479">Metal-binding</keyword>
<evidence type="ECO:0000313" key="6">
    <source>
        <dbReference type="EMBL" id="RWX74844.1"/>
    </source>
</evidence>
<dbReference type="Gene3D" id="3.60.21.10">
    <property type="match status" value="1"/>
</dbReference>
<dbReference type="InterPro" id="IPR050884">
    <property type="entry name" value="CNP_phosphodiesterase-III"/>
</dbReference>
<evidence type="ECO:0000256" key="3">
    <source>
        <dbReference type="ARBA" id="ARBA00023004"/>
    </source>
</evidence>
<dbReference type="Pfam" id="PF00149">
    <property type="entry name" value="Metallophos"/>
    <property type="match status" value="1"/>
</dbReference>
<dbReference type="PANTHER" id="PTHR42988:SF2">
    <property type="entry name" value="CYCLIC NUCLEOTIDE PHOSPHODIESTERASE CBUA0032-RELATED"/>
    <property type="match status" value="1"/>
</dbReference>
<keyword evidence="7" id="KW-1185">Reference proteome</keyword>
<dbReference type="GO" id="GO:0004112">
    <property type="term" value="F:cyclic-nucleotide phosphodiesterase activity"/>
    <property type="evidence" value="ECO:0007669"/>
    <property type="project" value="InterPro"/>
</dbReference>
<dbReference type="GO" id="GO:0046872">
    <property type="term" value="F:metal ion binding"/>
    <property type="evidence" value="ECO:0007669"/>
    <property type="project" value="UniProtKB-KW"/>
</dbReference>
<sequence length="268" mass="29543">MQKIIQLTDPHLVAPGKTLFGLDPAHRLRDALAHISSEHPDSAAILITGDLTDTGDPEAYKLLQRMLTDVALPVHLTLGNHDNRSAYRNVFGGYGFAQEVIDLKGWRIILLDTNDEDSDCGALDGGRLEWLDEQLVRSVDVPVVIAMHHTPSNFHAPFFGPEDDMRDPEGFLRVIAKHKTVRHMLFGHRHLTAAGSFGGVPFTANRGTAHHIALDFQQYGRSTLVAAAPSYDVIFLGDENVIVHSHHGLESYQAIRPGDPKNELYAVA</sequence>
<proteinExistence type="inferred from homology"/>
<evidence type="ECO:0000259" key="5">
    <source>
        <dbReference type="Pfam" id="PF00149"/>
    </source>
</evidence>
<reference evidence="6 7" key="1">
    <citation type="submission" date="2019-01" db="EMBL/GenBank/DDBJ databases">
        <title>The draft genome of Rhizobium sp. 24NR.</title>
        <authorList>
            <person name="Liu L."/>
            <person name="Liang L."/>
            <person name="Shi S."/>
            <person name="Xu L."/>
            <person name="Wang X."/>
            <person name="Li L."/>
            <person name="Zhang X."/>
        </authorList>
    </citation>
    <scope>NUCLEOTIDE SEQUENCE [LARGE SCALE GENOMIC DNA]</scope>
    <source>
        <strain evidence="6 7">24NR</strain>
    </source>
</reference>
<dbReference type="EMBL" id="SBIP01000006">
    <property type="protein sequence ID" value="RWX74844.1"/>
    <property type="molecule type" value="Genomic_DNA"/>
</dbReference>
<comment type="similarity">
    <text evidence="4">Belongs to the cyclic nucleotide phosphodiesterase class-III family.</text>
</comment>
<gene>
    <name evidence="6" type="ORF">EPK99_23405</name>
</gene>
<dbReference type="AlphaFoldDB" id="A0A3S3SU45"/>
<dbReference type="OrthoDB" id="651281at2"/>
<dbReference type="Proteomes" id="UP000287687">
    <property type="component" value="Unassembled WGS sequence"/>
</dbReference>
<dbReference type="InterPro" id="IPR004843">
    <property type="entry name" value="Calcineurin-like_PHP"/>
</dbReference>
<dbReference type="CDD" id="cd07402">
    <property type="entry name" value="MPP_GpdQ"/>
    <property type="match status" value="1"/>
</dbReference>
<evidence type="ECO:0000256" key="2">
    <source>
        <dbReference type="ARBA" id="ARBA00022801"/>
    </source>
</evidence>
<evidence type="ECO:0000256" key="1">
    <source>
        <dbReference type="ARBA" id="ARBA00022723"/>
    </source>
</evidence>